<name>A0A8D5U5H0_9CREN</name>
<accession>A0A8D5U5H0</accession>
<dbReference type="SUPFAM" id="SSF46785">
    <property type="entry name" value="Winged helix' DNA-binding domain"/>
    <property type="match status" value="1"/>
</dbReference>
<keyword evidence="2" id="KW-1185">Reference proteome</keyword>
<dbReference type="EMBL" id="AP024597">
    <property type="protein sequence ID" value="BCU69895.1"/>
    <property type="molecule type" value="Genomic_DNA"/>
</dbReference>
<dbReference type="Proteomes" id="UP000825123">
    <property type="component" value="Chromosome"/>
</dbReference>
<evidence type="ECO:0000313" key="2">
    <source>
        <dbReference type="Proteomes" id="UP000825123"/>
    </source>
</evidence>
<dbReference type="Gene3D" id="1.10.10.10">
    <property type="entry name" value="Winged helix-like DNA-binding domain superfamily/Winged helix DNA-binding domain"/>
    <property type="match status" value="1"/>
</dbReference>
<protein>
    <submittedName>
        <fullName evidence="1">Uncharacterized protein</fullName>
    </submittedName>
</protein>
<dbReference type="InterPro" id="IPR036388">
    <property type="entry name" value="WH-like_DNA-bd_sf"/>
</dbReference>
<reference evidence="1 2" key="1">
    <citation type="submission" date="2021-04" db="EMBL/GenBank/DDBJ databases">
        <title>Complete genome sequence of Stygiolobus sp. KN-1.</title>
        <authorList>
            <person name="Nakamura K."/>
            <person name="Sakai H."/>
            <person name="Kurosawa N."/>
        </authorList>
    </citation>
    <scope>NUCLEOTIDE SEQUENCE [LARGE SCALE GENOMIC DNA]</scope>
    <source>
        <strain evidence="1 2">KN-1</strain>
    </source>
</reference>
<organism evidence="1 2">
    <name type="scientific">Stygiolobus caldivivus</name>
    <dbReference type="NCBI Taxonomy" id="2824673"/>
    <lineage>
        <taxon>Archaea</taxon>
        <taxon>Thermoproteota</taxon>
        <taxon>Thermoprotei</taxon>
        <taxon>Sulfolobales</taxon>
        <taxon>Sulfolobaceae</taxon>
        <taxon>Stygiolobus</taxon>
    </lineage>
</organism>
<dbReference type="AlphaFoldDB" id="A0A8D5U5H0"/>
<evidence type="ECO:0000313" key="1">
    <source>
        <dbReference type="EMBL" id="BCU69895.1"/>
    </source>
</evidence>
<dbReference type="RefSeq" id="WP_221289962.1">
    <property type="nucleotide sequence ID" value="NZ_AP024597.1"/>
</dbReference>
<proteinExistence type="predicted"/>
<dbReference type="GeneID" id="66162927"/>
<dbReference type="InterPro" id="IPR036390">
    <property type="entry name" value="WH_DNA-bd_sf"/>
</dbReference>
<dbReference type="KEGG" id="csty:KN1_11920"/>
<sequence>MNASNSRRPHAAKRDLILEQCKTPKSFTELKKSTGMSDAGLSKALNELVKEGYLQKTSDGRYVITDKALQGYKERTINGVWFRYQGVPDEKVEKIAEILKDEGEFYIIASKGGDRTEDLTLLLQYLLLLT</sequence>
<gene>
    <name evidence="1" type="ORF">KN1_11920</name>
</gene>